<dbReference type="PANTHER" id="PTHR23504:SF114">
    <property type="entry name" value="PROTEIN ZINC INDUCED FACILITATOR-LIKE 1"/>
    <property type="match status" value="1"/>
</dbReference>
<evidence type="ECO:0000259" key="7">
    <source>
        <dbReference type="PROSITE" id="PS50850"/>
    </source>
</evidence>
<dbReference type="AlphaFoldDB" id="A0A9Q1QE22"/>
<feature type="transmembrane region" description="Helical" evidence="6">
    <location>
        <begin position="148"/>
        <end position="171"/>
    </location>
</feature>
<feature type="transmembrane region" description="Helical" evidence="6">
    <location>
        <begin position="364"/>
        <end position="383"/>
    </location>
</feature>
<dbReference type="Gene3D" id="1.20.1250.20">
    <property type="entry name" value="MFS general substrate transporter like domains"/>
    <property type="match status" value="1"/>
</dbReference>
<feature type="transmembrane region" description="Helical" evidence="6">
    <location>
        <begin position="287"/>
        <end position="313"/>
    </location>
</feature>
<keyword evidence="3 6" id="KW-0812">Transmembrane</keyword>
<feature type="transmembrane region" description="Helical" evidence="6">
    <location>
        <begin position="222"/>
        <end position="243"/>
    </location>
</feature>
<reference evidence="8" key="1">
    <citation type="submission" date="2022-04" db="EMBL/GenBank/DDBJ databases">
        <title>Carnegiea gigantea Genome sequencing and assembly v2.</title>
        <authorList>
            <person name="Copetti D."/>
            <person name="Sanderson M.J."/>
            <person name="Burquez A."/>
            <person name="Wojciechowski M.F."/>
        </authorList>
    </citation>
    <scope>NUCLEOTIDE SEQUENCE</scope>
    <source>
        <strain evidence="8">SGP5-SGP5p</strain>
        <tissue evidence="8">Aerial part</tissue>
    </source>
</reference>
<feature type="transmembrane region" description="Helical" evidence="6">
    <location>
        <begin position="333"/>
        <end position="352"/>
    </location>
</feature>
<dbReference type="GO" id="GO:0090333">
    <property type="term" value="P:regulation of stomatal closure"/>
    <property type="evidence" value="ECO:0007669"/>
    <property type="project" value="TreeGrafter"/>
</dbReference>
<dbReference type="CDD" id="cd17330">
    <property type="entry name" value="MFS_SLC46_TetA_like"/>
    <property type="match status" value="1"/>
</dbReference>
<keyword evidence="5 6" id="KW-0472">Membrane</keyword>
<comment type="caution">
    <text evidence="8">The sequence shown here is derived from an EMBL/GenBank/DDBJ whole genome shotgun (WGS) entry which is preliminary data.</text>
</comment>
<dbReference type="GO" id="GO:0005886">
    <property type="term" value="C:plasma membrane"/>
    <property type="evidence" value="ECO:0007669"/>
    <property type="project" value="TreeGrafter"/>
</dbReference>
<name>A0A9Q1QE22_9CARY</name>
<evidence type="ECO:0000256" key="4">
    <source>
        <dbReference type="ARBA" id="ARBA00022989"/>
    </source>
</evidence>
<accession>A0A9Q1QE22</accession>
<dbReference type="Proteomes" id="UP001153076">
    <property type="component" value="Unassembled WGS sequence"/>
</dbReference>
<evidence type="ECO:0000256" key="5">
    <source>
        <dbReference type="ARBA" id="ARBA00023136"/>
    </source>
</evidence>
<dbReference type="GO" id="GO:0009705">
    <property type="term" value="C:plant-type vacuole membrane"/>
    <property type="evidence" value="ECO:0007669"/>
    <property type="project" value="TreeGrafter"/>
</dbReference>
<feature type="domain" description="Major facilitator superfamily (MFS) profile" evidence="7">
    <location>
        <begin position="1"/>
        <end position="566"/>
    </location>
</feature>
<evidence type="ECO:0000256" key="3">
    <source>
        <dbReference type="ARBA" id="ARBA00022692"/>
    </source>
</evidence>
<keyword evidence="9" id="KW-1185">Reference proteome</keyword>
<dbReference type="PROSITE" id="PS50850">
    <property type="entry name" value="MFS"/>
    <property type="match status" value="1"/>
</dbReference>
<proteinExistence type="predicted"/>
<dbReference type="EMBL" id="JAKOGI010000258">
    <property type="protein sequence ID" value="KAJ8438329.1"/>
    <property type="molecule type" value="Genomic_DNA"/>
</dbReference>
<protein>
    <recommendedName>
        <fullName evidence="7">Major facilitator superfamily (MFS) profile domain-containing protein</fullName>
    </recommendedName>
</protein>
<evidence type="ECO:0000256" key="1">
    <source>
        <dbReference type="ARBA" id="ARBA00004141"/>
    </source>
</evidence>
<evidence type="ECO:0000256" key="2">
    <source>
        <dbReference type="ARBA" id="ARBA00022448"/>
    </source>
</evidence>
<dbReference type="SUPFAM" id="SSF103473">
    <property type="entry name" value="MFS general substrate transporter"/>
    <property type="match status" value="1"/>
</dbReference>
<gene>
    <name evidence="8" type="ORF">Cgig2_013377</name>
</gene>
<keyword evidence="4 6" id="KW-1133">Transmembrane helix</keyword>
<organism evidence="8 9">
    <name type="scientific">Carnegiea gigantea</name>
    <dbReference type="NCBI Taxonomy" id="171969"/>
    <lineage>
        <taxon>Eukaryota</taxon>
        <taxon>Viridiplantae</taxon>
        <taxon>Streptophyta</taxon>
        <taxon>Embryophyta</taxon>
        <taxon>Tracheophyta</taxon>
        <taxon>Spermatophyta</taxon>
        <taxon>Magnoliopsida</taxon>
        <taxon>eudicotyledons</taxon>
        <taxon>Gunneridae</taxon>
        <taxon>Pentapetalae</taxon>
        <taxon>Caryophyllales</taxon>
        <taxon>Cactineae</taxon>
        <taxon>Cactaceae</taxon>
        <taxon>Cactoideae</taxon>
        <taxon>Echinocereeae</taxon>
        <taxon>Carnegiea</taxon>
    </lineage>
</organism>
<dbReference type="InterPro" id="IPR011701">
    <property type="entry name" value="MFS"/>
</dbReference>
<keyword evidence="2" id="KW-0813">Transport</keyword>
<dbReference type="InterPro" id="IPR020846">
    <property type="entry name" value="MFS_dom"/>
</dbReference>
<feature type="transmembrane region" description="Helical" evidence="6">
    <location>
        <begin position="91"/>
        <end position="110"/>
    </location>
</feature>
<evidence type="ECO:0000313" key="8">
    <source>
        <dbReference type="EMBL" id="KAJ8438329.1"/>
    </source>
</evidence>
<dbReference type="Pfam" id="PF07690">
    <property type="entry name" value="MFS_1"/>
    <property type="match status" value="1"/>
</dbReference>
<dbReference type="OrthoDB" id="10262656at2759"/>
<evidence type="ECO:0000313" key="9">
    <source>
        <dbReference type="Proteomes" id="UP001153076"/>
    </source>
</evidence>
<dbReference type="GO" id="GO:0022821">
    <property type="term" value="F:solute:potassium antiporter activity"/>
    <property type="evidence" value="ECO:0007669"/>
    <property type="project" value="TreeGrafter"/>
</dbReference>
<evidence type="ECO:0000256" key="6">
    <source>
        <dbReference type="SAM" id="Phobius"/>
    </source>
</evidence>
<sequence>MGDDTKVPLLEKVYYEDCSGCRIQKRKDTQQGVPWKTLAAIWIIIRDFHIAKQEEDVGYYAGFVGSAFMLGRALTSVFWGMVADRYGRRPVMIFGTATVVVFNTLFGFSTNFWMAISARFLLGSLNGLLGPAKAYISEVCREEHQAVGMSVITTAWGIGLIIGPALGGLLAQVRLRLSFPVLTLPKETLSQQCWFNRNIPTAPAEKYPHLVSEGSLFGRFPYLLPCLVISIFAAGVTVVTFWLPETLHVHKVEHPSGDDSYEALEAATCSNGEGRKKASKKSLYRNWALMSSIVVYCVFSLHDMAYTEIFSLWAVSPRKLGGLSYTTEDVGEILSVTGFGMMVFQLFIYPYVDKLCGPIMLARICGVLTVPVLQSYPFIALLSGLSLSLVLNCASIMKNVLSVCIVTSTFILQNRAVVILFFPALNVSDVTNGWLYVHLELIMWSKTGARATGSSEWHFNDYHVSFQSNRSSCWRGSAFMVREASGCRLPPRHTYGILPAEHCGSSWSAPDIQAIPRRQELKSKTISSRILFSSPLSFFSTLVSLLIGGSISHRDLVGEGIKERRG</sequence>
<dbReference type="InterPro" id="IPR036259">
    <property type="entry name" value="MFS_trans_sf"/>
</dbReference>
<feature type="transmembrane region" description="Helical" evidence="6">
    <location>
        <begin position="57"/>
        <end position="79"/>
    </location>
</feature>
<dbReference type="PANTHER" id="PTHR23504">
    <property type="entry name" value="MAJOR FACILITATOR SUPERFAMILY DOMAIN-CONTAINING PROTEIN 10"/>
    <property type="match status" value="1"/>
</dbReference>
<comment type="subcellular location">
    <subcellularLocation>
        <location evidence="1">Membrane</location>
        <topology evidence="1">Multi-pass membrane protein</topology>
    </subcellularLocation>
</comment>